<dbReference type="OrthoDB" id="423533at2759"/>
<dbReference type="GO" id="GO:0007264">
    <property type="term" value="P:small GTPase-mediated signal transduction"/>
    <property type="evidence" value="ECO:0007669"/>
    <property type="project" value="InterPro"/>
</dbReference>
<dbReference type="InterPro" id="IPR003578">
    <property type="entry name" value="Small_GTPase_Rho"/>
</dbReference>
<dbReference type="Proteomes" id="UP000682733">
    <property type="component" value="Unassembled WGS sequence"/>
</dbReference>
<evidence type="ECO:0000256" key="1">
    <source>
        <dbReference type="ARBA" id="ARBA00009558"/>
    </source>
</evidence>
<evidence type="ECO:0000313" key="12">
    <source>
        <dbReference type="EMBL" id="CAF4298514.1"/>
    </source>
</evidence>
<dbReference type="AlphaFoldDB" id="A0A815LKK1"/>
<dbReference type="EMBL" id="CAJNOQ010017803">
    <property type="protein sequence ID" value="CAF1408559.1"/>
    <property type="molecule type" value="Genomic_DNA"/>
</dbReference>
<dbReference type="GO" id="GO:0106274">
    <property type="term" value="F:NAD+-protein-arginine ADP-ribosyltransferase activity"/>
    <property type="evidence" value="ECO:0007669"/>
    <property type="project" value="UniProtKB-EC"/>
</dbReference>
<protein>
    <recommendedName>
        <fullName evidence="8">NAD(P)(+)--arginine ADP-ribosyltransferase</fullName>
        <ecNumber evidence="8">2.4.2.31</ecNumber>
    </recommendedName>
    <alternativeName>
        <fullName evidence="8">Mono(ADP-ribosyl)transferase</fullName>
    </alternativeName>
</protein>
<dbReference type="SUPFAM" id="SSF56399">
    <property type="entry name" value="ADP-ribosylation"/>
    <property type="match status" value="1"/>
</dbReference>
<proteinExistence type="inferred from homology"/>
<keyword evidence="13" id="KW-1185">Reference proteome</keyword>
<dbReference type="Proteomes" id="UP000663829">
    <property type="component" value="Unassembled WGS sequence"/>
</dbReference>
<comment type="caution">
    <text evidence="10">The sequence shown here is derived from an EMBL/GenBank/DDBJ whole genome shotgun (WGS) entry which is preliminary data.</text>
</comment>
<dbReference type="SUPFAM" id="SSF52540">
    <property type="entry name" value="P-loop containing nucleoside triphosphate hydrolases"/>
    <property type="match status" value="1"/>
</dbReference>
<dbReference type="Gene3D" id="3.90.176.10">
    <property type="entry name" value="Toxin ADP-ribosyltransferase, Chain A, domain 1"/>
    <property type="match status" value="1"/>
</dbReference>
<organism evidence="10 13">
    <name type="scientific">Didymodactylos carnosus</name>
    <dbReference type="NCBI Taxonomy" id="1234261"/>
    <lineage>
        <taxon>Eukaryota</taxon>
        <taxon>Metazoa</taxon>
        <taxon>Spiralia</taxon>
        <taxon>Gnathifera</taxon>
        <taxon>Rotifera</taxon>
        <taxon>Eurotatoria</taxon>
        <taxon>Bdelloidea</taxon>
        <taxon>Philodinida</taxon>
        <taxon>Philodinidae</taxon>
        <taxon>Didymodactylos</taxon>
    </lineage>
</organism>
<keyword evidence="5" id="KW-0547">Nucleotide-binding</keyword>
<dbReference type="Proteomes" id="UP000681722">
    <property type="component" value="Unassembled WGS sequence"/>
</dbReference>
<dbReference type="GO" id="GO:0016779">
    <property type="term" value="F:nucleotidyltransferase activity"/>
    <property type="evidence" value="ECO:0007669"/>
    <property type="project" value="UniProtKB-KW"/>
</dbReference>
<comment type="similarity">
    <text evidence="1 8">Belongs to the Arg-specific ADP-ribosyltransferase family.</text>
</comment>
<evidence type="ECO:0000313" key="13">
    <source>
        <dbReference type="Proteomes" id="UP000663829"/>
    </source>
</evidence>
<evidence type="ECO:0000256" key="4">
    <source>
        <dbReference type="ARBA" id="ARBA00022695"/>
    </source>
</evidence>
<sequence>MAAKYVDNEMKRNLRYSDIQNEPKKMLLPVAGYQNMPLISLELAVKPLEHLMPQIQQHVWIAKQNCQEPTADGLTEDESASIQLYTMEWEPSSQCLYYLLNQTLRSEDRQQLKPWFSYLKLLLTALYKLPSVKCVVWRGIKTDLSDEYLKVKPFVWWGMSSCTDSLEIMESEQFLGKTGTRTLFNIECENGKIIKPHSYYKAENEILLLPATQFKVLGKTNAGNGLHIVHVREILPPYVLLQTPFVNDGLTSSTVTALTASSTVLKQRLVKCVIVGDGAVGKTVLLQTYLTNLYPDLLVPTVFEQHTIDIIIDGESVGLHLVDTWLPEVQYFCSRVPIILIGTKIDLRDNRPLGEENLCKDRSAPITQLEGEALRKQIGAVKYYECSAKTKTGLSIIFEGAILNPKVPQVIDYLNGFGFQQRKHA</sequence>
<evidence type="ECO:0000256" key="8">
    <source>
        <dbReference type="RuleBase" id="RU361228"/>
    </source>
</evidence>
<evidence type="ECO:0000313" key="11">
    <source>
        <dbReference type="EMBL" id="CAF4049536.1"/>
    </source>
</evidence>
<keyword evidence="6" id="KW-0342">GTP-binding</keyword>
<dbReference type="EMBL" id="CAJOBC010083225">
    <property type="protein sequence ID" value="CAF4298514.1"/>
    <property type="molecule type" value="Genomic_DNA"/>
</dbReference>
<dbReference type="InterPro" id="IPR001806">
    <property type="entry name" value="Small_GTPase"/>
</dbReference>
<dbReference type="InterPro" id="IPR027417">
    <property type="entry name" value="P-loop_NTPase"/>
</dbReference>
<dbReference type="EC" id="2.4.2.31" evidence="8"/>
<evidence type="ECO:0000256" key="2">
    <source>
        <dbReference type="ARBA" id="ARBA00022676"/>
    </source>
</evidence>
<keyword evidence="8" id="KW-0520">NAD</keyword>
<evidence type="ECO:0000256" key="6">
    <source>
        <dbReference type="ARBA" id="ARBA00023134"/>
    </source>
</evidence>
<dbReference type="Gene3D" id="3.40.50.300">
    <property type="entry name" value="P-loop containing nucleotide triphosphate hydrolases"/>
    <property type="match status" value="2"/>
</dbReference>
<dbReference type="SMART" id="SM00173">
    <property type="entry name" value="RAS"/>
    <property type="match status" value="1"/>
</dbReference>
<dbReference type="GO" id="GO:0005525">
    <property type="term" value="F:GTP binding"/>
    <property type="evidence" value="ECO:0007669"/>
    <property type="project" value="UniProtKB-KW"/>
</dbReference>
<dbReference type="Pfam" id="PF00071">
    <property type="entry name" value="Ras"/>
    <property type="match status" value="1"/>
</dbReference>
<keyword evidence="2 8" id="KW-0328">Glycosyltransferase</keyword>
<evidence type="ECO:0000313" key="9">
    <source>
        <dbReference type="EMBL" id="CAF1242158.1"/>
    </source>
</evidence>
<dbReference type="PANTHER" id="PTHR24072">
    <property type="entry name" value="RHO FAMILY GTPASE"/>
    <property type="match status" value="1"/>
</dbReference>
<keyword evidence="8" id="KW-0521">NADP</keyword>
<keyword evidence="3 8" id="KW-0808">Transferase</keyword>
<evidence type="ECO:0000256" key="7">
    <source>
        <dbReference type="ARBA" id="ARBA00047597"/>
    </source>
</evidence>
<dbReference type="EMBL" id="CAJNOK010016277">
    <property type="protein sequence ID" value="CAF1242158.1"/>
    <property type="molecule type" value="Genomic_DNA"/>
</dbReference>
<accession>A0A815LKK1</accession>
<evidence type="ECO:0000313" key="10">
    <source>
        <dbReference type="EMBL" id="CAF1408559.1"/>
    </source>
</evidence>
<keyword evidence="4" id="KW-0548">Nucleotidyltransferase</keyword>
<dbReference type="CDD" id="cd00157">
    <property type="entry name" value="Rho"/>
    <property type="match status" value="1"/>
</dbReference>
<dbReference type="InterPro" id="IPR000768">
    <property type="entry name" value="ART"/>
</dbReference>
<dbReference type="SMART" id="SM00174">
    <property type="entry name" value="RHO"/>
    <property type="match status" value="1"/>
</dbReference>
<gene>
    <name evidence="10" type="ORF">GPM918_LOCUS33443</name>
    <name evidence="9" type="ORF">OVA965_LOCUS25876</name>
    <name evidence="12" type="ORF">SRO942_LOCUS34126</name>
    <name evidence="11" type="ORF">TMI583_LOCUS26602</name>
</gene>
<name>A0A815LKK1_9BILA</name>
<evidence type="ECO:0000256" key="3">
    <source>
        <dbReference type="ARBA" id="ARBA00022679"/>
    </source>
</evidence>
<reference evidence="10" key="1">
    <citation type="submission" date="2021-02" db="EMBL/GenBank/DDBJ databases">
        <authorList>
            <person name="Nowell W R."/>
        </authorList>
    </citation>
    <scope>NUCLEOTIDE SEQUENCE</scope>
</reference>
<dbReference type="PROSITE" id="PS51996">
    <property type="entry name" value="TR_MART"/>
    <property type="match status" value="1"/>
</dbReference>
<dbReference type="Proteomes" id="UP000677228">
    <property type="component" value="Unassembled WGS sequence"/>
</dbReference>
<dbReference type="EMBL" id="CAJOBA010037822">
    <property type="protein sequence ID" value="CAF4049536.1"/>
    <property type="molecule type" value="Genomic_DNA"/>
</dbReference>
<comment type="catalytic activity">
    <reaction evidence="7 8">
        <text>L-arginyl-[protein] + NAD(+) = N(omega)-(ADP-D-ribosyl)-L-arginyl-[protein] + nicotinamide + H(+)</text>
        <dbReference type="Rhea" id="RHEA:19149"/>
        <dbReference type="Rhea" id="RHEA-COMP:10532"/>
        <dbReference type="Rhea" id="RHEA-COMP:15087"/>
        <dbReference type="ChEBI" id="CHEBI:15378"/>
        <dbReference type="ChEBI" id="CHEBI:17154"/>
        <dbReference type="ChEBI" id="CHEBI:29965"/>
        <dbReference type="ChEBI" id="CHEBI:57540"/>
        <dbReference type="ChEBI" id="CHEBI:142554"/>
        <dbReference type="EC" id="2.4.2.31"/>
    </reaction>
</comment>
<dbReference type="SMART" id="SM00175">
    <property type="entry name" value="RAB"/>
    <property type="match status" value="1"/>
</dbReference>
<dbReference type="Pfam" id="PF01129">
    <property type="entry name" value="ART"/>
    <property type="match status" value="1"/>
</dbReference>
<dbReference type="GO" id="GO:0003924">
    <property type="term" value="F:GTPase activity"/>
    <property type="evidence" value="ECO:0007669"/>
    <property type="project" value="InterPro"/>
</dbReference>
<evidence type="ECO:0000256" key="5">
    <source>
        <dbReference type="ARBA" id="ARBA00022741"/>
    </source>
</evidence>